<name>A0A9J6BNU1_POLVA</name>
<gene>
    <name evidence="1" type="ORF">PVAND_001738</name>
</gene>
<accession>A0A9J6BNU1</accession>
<comment type="caution">
    <text evidence="1">The sequence shown here is derived from an EMBL/GenBank/DDBJ whole genome shotgun (WGS) entry which is preliminary data.</text>
</comment>
<protein>
    <submittedName>
        <fullName evidence="1">Uncharacterized protein</fullName>
    </submittedName>
</protein>
<organism evidence="1 2">
    <name type="scientific">Polypedilum vanderplanki</name>
    <name type="common">Sleeping chironomid midge</name>
    <dbReference type="NCBI Taxonomy" id="319348"/>
    <lineage>
        <taxon>Eukaryota</taxon>
        <taxon>Metazoa</taxon>
        <taxon>Ecdysozoa</taxon>
        <taxon>Arthropoda</taxon>
        <taxon>Hexapoda</taxon>
        <taxon>Insecta</taxon>
        <taxon>Pterygota</taxon>
        <taxon>Neoptera</taxon>
        <taxon>Endopterygota</taxon>
        <taxon>Diptera</taxon>
        <taxon>Nematocera</taxon>
        <taxon>Chironomoidea</taxon>
        <taxon>Chironomidae</taxon>
        <taxon>Chironominae</taxon>
        <taxon>Polypedilum</taxon>
        <taxon>Polypedilum</taxon>
    </lineage>
</organism>
<sequence>MLISMPILCFKLIGYCFYSEPENGLKIDHLDLADIESDFDSNSSGVIEIENISKQSRVDNEKEVLK</sequence>
<dbReference type="OrthoDB" id="10496146at2759"/>
<dbReference type="AlphaFoldDB" id="A0A9J6BNU1"/>
<keyword evidence="2" id="KW-1185">Reference proteome</keyword>
<evidence type="ECO:0000313" key="1">
    <source>
        <dbReference type="EMBL" id="KAG5671545.1"/>
    </source>
</evidence>
<dbReference type="EMBL" id="JADBJN010000003">
    <property type="protein sequence ID" value="KAG5671545.1"/>
    <property type="molecule type" value="Genomic_DNA"/>
</dbReference>
<proteinExistence type="predicted"/>
<reference evidence="1" key="1">
    <citation type="submission" date="2021-03" db="EMBL/GenBank/DDBJ databases">
        <title>Chromosome level genome of the anhydrobiotic midge Polypedilum vanderplanki.</title>
        <authorList>
            <person name="Yoshida Y."/>
            <person name="Kikawada T."/>
            <person name="Gusev O."/>
        </authorList>
    </citation>
    <scope>NUCLEOTIDE SEQUENCE</scope>
    <source>
        <strain evidence="1">NIAS01</strain>
        <tissue evidence="1">Whole body or cell culture</tissue>
    </source>
</reference>
<evidence type="ECO:0000313" key="2">
    <source>
        <dbReference type="Proteomes" id="UP001107558"/>
    </source>
</evidence>
<dbReference type="Proteomes" id="UP001107558">
    <property type="component" value="Chromosome 3"/>
</dbReference>